<dbReference type="InterPro" id="IPR000836">
    <property type="entry name" value="PRTase_dom"/>
</dbReference>
<evidence type="ECO:0000313" key="3">
    <source>
        <dbReference type="EMBL" id="XAD53932.1"/>
    </source>
</evidence>
<dbReference type="InterPro" id="IPR029057">
    <property type="entry name" value="PRTase-like"/>
</dbReference>
<evidence type="ECO:0000256" key="1">
    <source>
        <dbReference type="ARBA" id="ARBA00008007"/>
    </source>
</evidence>
<accession>A0ABZ3CRX6</accession>
<protein>
    <submittedName>
        <fullName evidence="3">ComF family protein</fullName>
    </submittedName>
</protein>
<dbReference type="Proteomes" id="UP001453229">
    <property type="component" value="Chromosome"/>
</dbReference>
<evidence type="ECO:0000313" key="4">
    <source>
        <dbReference type="Proteomes" id="UP001453229"/>
    </source>
</evidence>
<gene>
    <name evidence="3" type="ORF">AAGT95_19220</name>
</gene>
<dbReference type="InterPro" id="IPR044005">
    <property type="entry name" value="DZR_2"/>
</dbReference>
<dbReference type="InterPro" id="IPR051910">
    <property type="entry name" value="ComF/GntX_DNA_util-trans"/>
</dbReference>
<dbReference type="PANTHER" id="PTHR47505">
    <property type="entry name" value="DNA UTILIZATION PROTEIN YHGH"/>
    <property type="match status" value="1"/>
</dbReference>
<name>A0ABZ3CRX6_9GAMM</name>
<keyword evidence="4" id="KW-1185">Reference proteome</keyword>
<reference evidence="3 4" key="1">
    <citation type="submission" date="2024-04" db="EMBL/GenBank/DDBJ databases">
        <title>Salinicola lusitanus LLJ914,a marine bacterium isolated from the Okinawa Trough.</title>
        <authorList>
            <person name="Li J."/>
        </authorList>
    </citation>
    <scope>NUCLEOTIDE SEQUENCE [LARGE SCALE GENOMIC DNA]</scope>
    <source>
        <strain evidence="3 4">LLJ914</strain>
    </source>
</reference>
<dbReference type="SUPFAM" id="SSF53271">
    <property type="entry name" value="PRTase-like"/>
    <property type="match status" value="1"/>
</dbReference>
<comment type="similarity">
    <text evidence="1">Belongs to the ComF/GntX family.</text>
</comment>
<feature type="domain" description="Double zinc ribbon" evidence="2">
    <location>
        <begin position="25"/>
        <end position="83"/>
    </location>
</feature>
<dbReference type="PANTHER" id="PTHR47505:SF1">
    <property type="entry name" value="DNA UTILIZATION PROTEIN YHGH"/>
    <property type="match status" value="1"/>
</dbReference>
<sequence length="251" mass="27747">MLRCLEILWPLTRKSLDGIGAQLKRALPGYCAFCSAAAEEGLPWCSDCFSDMPWNQEVCELCAEPLPTTHAGTLRPRQCGRCLKHRPQQTASWVPLRYESRVTRLVRRYKFAADPRAGEVLVQLMLASLDRAPELGSAMIGVPGQHERTRERGFDHTAWLTGRLAARLALPVIAAERIREAPSQRGLDRLSRRRNVTRAFVINRSLPAAVTIVDDVMTTGATLDSLASACREAGAEKITALAFARTPSARI</sequence>
<dbReference type="EMBL" id="CP151919">
    <property type="protein sequence ID" value="XAD53932.1"/>
    <property type="molecule type" value="Genomic_DNA"/>
</dbReference>
<dbReference type="RefSeq" id="WP_342594809.1">
    <property type="nucleotide sequence ID" value="NZ_CP151919.1"/>
</dbReference>
<dbReference type="Pfam" id="PF18912">
    <property type="entry name" value="DZR_2"/>
    <property type="match status" value="1"/>
</dbReference>
<dbReference type="Gene3D" id="3.40.50.2020">
    <property type="match status" value="1"/>
</dbReference>
<dbReference type="CDD" id="cd06223">
    <property type="entry name" value="PRTases_typeI"/>
    <property type="match status" value="1"/>
</dbReference>
<evidence type="ECO:0000259" key="2">
    <source>
        <dbReference type="Pfam" id="PF18912"/>
    </source>
</evidence>
<organism evidence="3 4">
    <name type="scientific">Salinicola lusitanus</name>
    <dbReference type="NCBI Taxonomy" id="1949085"/>
    <lineage>
        <taxon>Bacteria</taxon>
        <taxon>Pseudomonadati</taxon>
        <taxon>Pseudomonadota</taxon>
        <taxon>Gammaproteobacteria</taxon>
        <taxon>Oceanospirillales</taxon>
        <taxon>Halomonadaceae</taxon>
        <taxon>Salinicola</taxon>
    </lineage>
</organism>
<proteinExistence type="inferred from homology"/>